<organism evidence="10 11">
    <name type="scientific">SAR86 cluster bacterium</name>
    <dbReference type="NCBI Taxonomy" id="2030880"/>
    <lineage>
        <taxon>Bacteria</taxon>
        <taxon>Pseudomonadati</taxon>
        <taxon>Pseudomonadota</taxon>
        <taxon>Gammaproteobacteria</taxon>
        <taxon>SAR86 cluster</taxon>
    </lineage>
</organism>
<dbReference type="InterPro" id="IPR013324">
    <property type="entry name" value="RNA_pol_sigma_r3/r4-like"/>
</dbReference>
<comment type="function">
    <text evidence="6">Sigma factors are initiation factors that promote the attachment of RNA polymerase to specific initiation sites and are then released. This sigma factor is the master transcriptional regulator of the stationary phase and the general stress response.</text>
</comment>
<reference evidence="11" key="1">
    <citation type="submission" date="2017-08" db="EMBL/GenBank/DDBJ databases">
        <title>A dynamic microbial community with high functional redundancy inhabits the cold, oxic subseafloor aquifer.</title>
        <authorList>
            <person name="Tully B.J."/>
            <person name="Wheat C.G."/>
            <person name="Glazer B.T."/>
            <person name="Huber J.A."/>
        </authorList>
    </citation>
    <scope>NUCLEOTIDE SEQUENCE [LARGE SCALE GENOMIC DNA]</scope>
</reference>
<keyword evidence="3 6" id="KW-0731">Sigma factor</keyword>
<dbReference type="InterPro" id="IPR007624">
    <property type="entry name" value="RNA_pol_sigma70_r3"/>
</dbReference>
<evidence type="ECO:0000313" key="10">
    <source>
        <dbReference type="EMBL" id="PCJ40411.1"/>
    </source>
</evidence>
<dbReference type="InterPro" id="IPR036388">
    <property type="entry name" value="WH-like_DNA-bd_sf"/>
</dbReference>
<dbReference type="AlphaFoldDB" id="A0A2A5CA95"/>
<dbReference type="NCBIfam" id="NF004207">
    <property type="entry name" value="PRK05657.1"/>
    <property type="match status" value="1"/>
</dbReference>
<protein>
    <recommendedName>
        <fullName evidence="6">RNA polymerase sigma factor RpoS</fullName>
    </recommendedName>
    <alternativeName>
        <fullName evidence="6">Sigma S</fullName>
    </alternativeName>
    <alternativeName>
        <fullName evidence="6">Sigma-38</fullName>
    </alternativeName>
</protein>
<dbReference type="PANTHER" id="PTHR30603:SF67">
    <property type="entry name" value="RNA POLYMERASE SIGMA FACTOR RPOS"/>
    <property type="match status" value="1"/>
</dbReference>
<feature type="region of interest" description="Sigma-70 factor domain-4" evidence="6">
    <location>
        <begin position="267"/>
        <end position="320"/>
    </location>
</feature>
<dbReference type="SUPFAM" id="SSF88659">
    <property type="entry name" value="Sigma3 and sigma4 domains of RNA polymerase sigma factors"/>
    <property type="match status" value="2"/>
</dbReference>
<evidence type="ECO:0000256" key="7">
    <source>
        <dbReference type="SAM" id="MobiDB-lite"/>
    </source>
</evidence>
<evidence type="ECO:0000256" key="5">
    <source>
        <dbReference type="ARBA" id="ARBA00023163"/>
    </source>
</evidence>
<feature type="compositionally biased region" description="Basic and acidic residues" evidence="7">
    <location>
        <begin position="25"/>
        <end position="41"/>
    </location>
</feature>
<dbReference type="Gene3D" id="1.10.10.10">
    <property type="entry name" value="Winged helix-like DNA-binding domain superfamily/Winged helix DNA-binding domain"/>
    <property type="match status" value="2"/>
</dbReference>
<feature type="region of interest" description="Sigma-70 factor domain-3" evidence="6">
    <location>
        <begin position="179"/>
        <end position="254"/>
    </location>
</feature>
<feature type="region of interest" description="Sigma-70 factor domain-2" evidence="6">
    <location>
        <begin position="99"/>
        <end position="169"/>
    </location>
</feature>
<dbReference type="Pfam" id="PF04539">
    <property type="entry name" value="Sigma70_r3"/>
    <property type="match status" value="1"/>
</dbReference>
<comment type="similarity">
    <text evidence="6">Belongs to the sigma-70 factor family. RpoS subfamily.</text>
</comment>
<gene>
    <name evidence="6" type="primary">rpoS</name>
    <name evidence="10" type="ORF">COA71_11170</name>
</gene>
<dbReference type="PROSITE" id="PS00715">
    <property type="entry name" value="SIGMA70_1"/>
    <property type="match status" value="1"/>
</dbReference>
<dbReference type="PANTHER" id="PTHR30603">
    <property type="entry name" value="RNA POLYMERASE SIGMA FACTOR RPO"/>
    <property type="match status" value="1"/>
</dbReference>
<evidence type="ECO:0000259" key="9">
    <source>
        <dbReference type="PROSITE" id="PS00716"/>
    </source>
</evidence>
<dbReference type="GO" id="GO:0005737">
    <property type="term" value="C:cytoplasm"/>
    <property type="evidence" value="ECO:0007669"/>
    <property type="project" value="UniProtKB-SubCell"/>
</dbReference>
<dbReference type="GO" id="GO:0006352">
    <property type="term" value="P:DNA-templated transcription initiation"/>
    <property type="evidence" value="ECO:0007669"/>
    <property type="project" value="UniProtKB-UniRule"/>
</dbReference>
<feature type="region of interest" description="Sigma-70 factor domain-1" evidence="6">
    <location>
        <begin position="61"/>
        <end position="94"/>
    </location>
</feature>
<dbReference type="Gene3D" id="1.10.601.10">
    <property type="entry name" value="RNA Polymerase Primary Sigma Factor"/>
    <property type="match status" value="2"/>
</dbReference>
<name>A0A2A5CA95_9GAMM</name>
<dbReference type="PROSITE" id="PS00716">
    <property type="entry name" value="SIGMA70_2"/>
    <property type="match status" value="1"/>
</dbReference>
<evidence type="ECO:0000256" key="2">
    <source>
        <dbReference type="ARBA" id="ARBA00023015"/>
    </source>
</evidence>
<keyword evidence="5 6" id="KW-0804">Transcription</keyword>
<evidence type="ECO:0000256" key="6">
    <source>
        <dbReference type="HAMAP-Rule" id="MF_00959"/>
    </source>
</evidence>
<dbReference type="InterPro" id="IPR013325">
    <property type="entry name" value="RNA_pol_sigma_r2"/>
</dbReference>
<dbReference type="Pfam" id="PF00140">
    <property type="entry name" value="Sigma70_r1_2"/>
    <property type="match status" value="1"/>
</dbReference>
<evidence type="ECO:0000256" key="4">
    <source>
        <dbReference type="ARBA" id="ARBA00023125"/>
    </source>
</evidence>
<dbReference type="InterPro" id="IPR050239">
    <property type="entry name" value="Sigma-70_RNA_pol_init_factors"/>
</dbReference>
<feature type="short sequence motif" description="Interaction with polymerase core subunit RpoC" evidence="6">
    <location>
        <begin position="123"/>
        <end position="126"/>
    </location>
</feature>
<evidence type="ECO:0000259" key="8">
    <source>
        <dbReference type="PROSITE" id="PS00715"/>
    </source>
</evidence>
<dbReference type="InterPro" id="IPR000943">
    <property type="entry name" value="RNA_pol_sigma70"/>
</dbReference>
<dbReference type="CDD" id="cd06171">
    <property type="entry name" value="Sigma70_r4"/>
    <property type="match status" value="1"/>
</dbReference>
<dbReference type="Proteomes" id="UP000228987">
    <property type="component" value="Unassembled WGS sequence"/>
</dbReference>
<dbReference type="InterPro" id="IPR007627">
    <property type="entry name" value="RNA_pol_sigma70_r2"/>
</dbReference>
<dbReference type="Pfam" id="PF04542">
    <property type="entry name" value="Sigma70_r2"/>
    <property type="match status" value="1"/>
</dbReference>
<keyword evidence="2 6" id="KW-0805">Transcription regulation</keyword>
<dbReference type="InterPro" id="IPR014284">
    <property type="entry name" value="RNA_pol_sigma-70_dom"/>
</dbReference>
<comment type="subunit">
    <text evidence="6">Interacts with the RNA polymerase core enzyme.</text>
</comment>
<evidence type="ECO:0000313" key="11">
    <source>
        <dbReference type="Proteomes" id="UP000228987"/>
    </source>
</evidence>
<feature type="domain" description="RNA polymerase sigma-70" evidence="9">
    <location>
        <begin position="292"/>
        <end position="318"/>
    </location>
</feature>
<evidence type="ECO:0000256" key="3">
    <source>
        <dbReference type="ARBA" id="ARBA00023082"/>
    </source>
</evidence>
<feature type="compositionally biased region" description="Basic residues" evidence="7">
    <location>
        <begin position="43"/>
        <end position="57"/>
    </location>
</feature>
<feature type="region of interest" description="Disordered" evidence="7">
    <location>
        <begin position="1"/>
        <end position="63"/>
    </location>
</feature>
<dbReference type="NCBIfam" id="TIGR02394">
    <property type="entry name" value="rpoS_proteo"/>
    <property type="match status" value="1"/>
</dbReference>
<dbReference type="InterPro" id="IPR007630">
    <property type="entry name" value="RNA_pol_sigma70_r4"/>
</dbReference>
<sequence>MDKTEDTPSSPPRNKETPFFVSENKPLKEPEILVKTKENKLSNKSRKKSSYNKKKRQPSLDPTTMYLNEIGHTPLLSANEEVRLAREIALGNDSSRKQMIESNLRLVVTLAKRSVNRGLSFLDLIEEGNLGLMRAVEKFDPELGFRFSTYATWWIKQSIDRAIMNNGQTIRMPIHVIKDINACTRALRQLTEELGRKPSDDELAERMQLSIEKITKLRKKEVKVCSADIPLSNDAESSLLDVFPDDVNGSPEKILEKEDLRQKLEKWVERLSARESEIVARRFGLYGYESSTLDEVGEEIGLTRERVRQIQIEALSRLRRYLEREGLSIDYLFADG</sequence>
<proteinExistence type="inferred from homology"/>
<dbReference type="InterPro" id="IPR009042">
    <property type="entry name" value="RNA_pol_sigma70_r1_2"/>
</dbReference>
<evidence type="ECO:0000256" key="1">
    <source>
        <dbReference type="ARBA" id="ARBA00022490"/>
    </source>
</evidence>
<dbReference type="HAMAP" id="MF_00959">
    <property type="entry name" value="Sigma70_RpoS"/>
    <property type="match status" value="1"/>
</dbReference>
<keyword evidence="4 6" id="KW-0238">DNA-binding</keyword>
<dbReference type="NCBIfam" id="TIGR02937">
    <property type="entry name" value="sigma70-ECF"/>
    <property type="match status" value="1"/>
</dbReference>
<dbReference type="InterPro" id="IPR012761">
    <property type="entry name" value="RNA_pol_sigma_RpoS"/>
</dbReference>
<keyword evidence="1 6" id="KW-0963">Cytoplasm</keyword>
<dbReference type="Pfam" id="PF04545">
    <property type="entry name" value="Sigma70_r4"/>
    <property type="match status" value="1"/>
</dbReference>
<feature type="DNA-binding region" description="H-T-H motif" evidence="6">
    <location>
        <begin position="293"/>
        <end position="312"/>
    </location>
</feature>
<dbReference type="FunFam" id="1.10.601.10:FF:000001">
    <property type="entry name" value="RNA polymerase sigma factor SigA"/>
    <property type="match status" value="1"/>
</dbReference>
<dbReference type="GO" id="GO:0016987">
    <property type="term" value="F:sigma factor activity"/>
    <property type="evidence" value="ECO:0007669"/>
    <property type="project" value="UniProtKB-UniRule"/>
</dbReference>
<dbReference type="EMBL" id="NVWI01000009">
    <property type="protein sequence ID" value="PCJ40411.1"/>
    <property type="molecule type" value="Genomic_DNA"/>
</dbReference>
<dbReference type="GO" id="GO:0003677">
    <property type="term" value="F:DNA binding"/>
    <property type="evidence" value="ECO:0007669"/>
    <property type="project" value="UniProtKB-UniRule"/>
</dbReference>
<comment type="subcellular location">
    <subcellularLocation>
        <location evidence="6">Cytoplasm</location>
    </subcellularLocation>
</comment>
<accession>A0A2A5CA95</accession>
<dbReference type="PRINTS" id="PR00046">
    <property type="entry name" value="SIGMA70FCT"/>
</dbReference>
<dbReference type="SUPFAM" id="SSF88946">
    <property type="entry name" value="Sigma2 domain of RNA polymerase sigma factors"/>
    <property type="match status" value="1"/>
</dbReference>
<feature type="domain" description="RNA polymerase sigma-70" evidence="8">
    <location>
        <begin position="123"/>
        <end position="136"/>
    </location>
</feature>
<comment type="caution">
    <text evidence="10">The sequence shown here is derived from an EMBL/GenBank/DDBJ whole genome shotgun (WGS) entry which is preliminary data.</text>
</comment>